<dbReference type="NCBIfam" id="TIGR01409">
    <property type="entry name" value="TAT_signal_seq"/>
    <property type="match status" value="1"/>
</dbReference>
<evidence type="ECO:0000256" key="1">
    <source>
        <dbReference type="ARBA" id="ARBA00022729"/>
    </source>
</evidence>
<dbReference type="Pfam" id="PF02738">
    <property type="entry name" value="MoCoBD_1"/>
    <property type="match status" value="1"/>
</dbReference>
<dbReference type="PIRSF" id="PIRSF036389">
    <property type="entry name" value="IOR_B"/>
    <property type="match status" value="1"/>
</dbReference>
<comment type="caution">
    <text evidence="3">The sequence shown here is derived from an EMBL/GenBank/DDBJ whole genome shotgun (WGS) entry which is preliminary data.</text>
</comment>
<dbReference type="InterPro" id="IPR008274">
    <property type="entry name" value="AldOxase/xan_DH_MoCoBD1"/>
</dbReference>
<dbReference type="Proteomes" id="UP000285349">
    <property type="component" value="Unassembled WGS sequence"/>
</dbReference>
<dbReference type="InterPro" id="IPR006311">
    <property type="entry name" value="TAT_signal"/>
</dbReference>
<evidence type="ECO:0000313" key="3">
    <source>
        <dbReference type="EMBL" id="RON46100.1"/>
    </source>
</evidence>
<dbReference type="Gene3D" id="3.30.365.10">
    <property type="entry name" value="Aldehyde oxidase/xanthine dehydrogenase, molybdopterin binding domain"/>
    <property type="match status" value="4"/>
</dbReference>
<dbReference type="EMBL" id="MOBQ01000016">
    <property type="protein sequence ID" value="RON46100.1"/>
    <property type="molecule type" value="Genomic_DNA"/>
</dbReference>
<proteinExistence type="predicted"/>
<feature type="domain" description="Aldehyde oxidase/xanthine dehydrogenase a/b hammerhead" evidence="2">
    <location>
        <begin position="226"/>
        <end position="315"/>
    </location>
</feature>
<sequence length="777" mass="84254">MSQLPNDFALSNLSNLSRRGFLKGVGATSALVLAASWGWQDAFAEDKPKKFGADGMPNGSVDDPKVYVSIAADGTVTVICNRSEMGQGVRTSLSMVVADELDADWALVKVQQAPGDEVRFGNQDTDGSRSMRHWFEPMRRCGAAARTMLEQAAAEQWKVPVSECHAQLHKVIHQPTKRELGYGELAAAAGALAVPARDSLRLKQPSEFRYIGKEGVRAIDGADIVNGRAIYGADVHFDGMLYATIARPAVYGGKVKSFDASAAMKVPGVIKVLQIESRPLPSEFQPLGGIAVVASNTWAAIKGREALSIEWDDGPNASYDSIAYRKELEAASLKPGKVVRNTGDIDKALANAGSSTLEASYYLPHLAQAPMEPMVAIARFKDGVCEAWAPSQAPQVTRERIGERLGLPFDNVTFNVTLLGGGFGRKSKPDFVIEAAILAKEFPGQAVRVQWTREDDIHCSYFHTVSAEYLKASLDKDGMPSGWLHRTVAPSITALFAPGMNHEAAFELGMGFTNMAYAIPNVRLENPEATVHTRVGWYRSVSNIPHGFAIQTFVDELAHKAKQDPLKYQIKLLGPDRQIDPRTLSEEWNYGESPERYPIDTARMRTVLETAAKAAGWGRTLPKGRGLGLAVHYSFVTYVAAVIEVEVKDDGTLIVHKADIAVDCGPQINPERIRSQFEGACVMGLGNAVLGEISFKDGKVQQDNFHMYEVARMSLAPKEVAVHLVTPPGDVPLGGVGEPGVPPIAPALCNAIFAATGKRIRNLPVRFQLQGWQKADA</sequence>
<dbReference type="SUPFAM" id="SSF56003">
    <property type="entry name" value="Molybdenum cofactor-binding domain"/>
    <property type="match status" value="2"/>
</dbReference>
<dbReference type="Pfam" id="PF20256">
    <property type="entry name" value="MoCoBD_2"/>
    <property type="match status" value="2"/>
</dbReference>
<dbReference type="InterPro" id="IPR000674">
    <property type="entry name" value="Ald_Oxase/Xan_DH_a/b"/>
</dbReference>
<dbReference type="SMART" id="SM01008">
    <property type="entry name" value="Ald_Xan_dh_C"/>
    <property type="match status" value="1"/>
</dbReference>
<dbReference type="PANTHER" id="PTHR47495:SF3">
    <property type="entry name" value="BLR6219 PROTEIN"/>
    <property type="match status" value="1"/>
</dbReference>
<dbReference type="Gene3D" id="3.90.1170.50">
    <property type="entry name" value="Aldehyde oxidase/xanthine dehydrogenase, a/b hammerhead"/>
    <property type="match status" value="1"/>
</dbReference>
<dbReference type="InterPro" id="IPR019546">
    <property type="entry name" value="TAT_signal_bac_arc"/>
</dbReference>
<accession>A0A423K3S2</accession>
<evidence type="ECO:0000313" key="4">
    <source>
        <dbReference type="Proteomes" id="UP000285349"/>
    </source>
</evidence>
<dbReference type="InterPro" id="IPR046867">
    <property type="entry name" value="AldOxase/xan_DH_MoCoBD2"/>
</dbReference>
<evidence type="ECO:0000259" key="2">
    <source>
        <dbReference type="SMART" id="SM01008"/>
    </source>
</evidence>
<dbReference type="AlphaFoldDB" id="A0A423K3S2"/>
<dbReference type="PANTHER" id="PTHR47495">
    <property type="entry name" value="ALDEHYDE DEHYDROGENASE"/>
    <property type="match status" value="1"/>
</dbReference>
<reference evidence="3 4" key="1">
    <citation type="submission" date="2016-10" db="EMBL/GenBank/DDBJ databases">
        <title>Comparative genome analysis of multiple Pseudomonas spp. focuses on biocontrol and plant growth promoting traits.</title>
        <authorList>
            <person name="Tao X.-Y."/>
            <person name="Taylor C.G."/>
        </authorList>
    </citation>
    <scope>NUCLEOTIDE SEQUENCE [LARGE SCALE GENOMIC DNA]</scope>
    <source>
        <strain evidence="3 4">37A10</strain>
    </source>
</reference>
<dbReference type="OrthoDB" id="9767994at2"/>
<dbReference type="PROSITE" id="PS51318">
    <property type="entry name" value="TAT"/>
    <property type="match status" value="1"/>
</dbReference>
<keyword evidence="1" id="KW-0732">Signal</keyword>
<name>A0A423K3S2_9PSED</name>
<dbReference type="InterPro" id="IPR052516">
    <property type="entry name" value="N-heterocyclic_Hydroxylase"/>
</dbReference>
<gene>
    <name evidence="3" type="ORF">BK666_13200</name>
</gene>
<dbReference type="RefSeq" id="WP_123510033.1">
    <property type="nucleotide sequence ID" value="NZ_MOBQ01000016.1"/>
</dbReference>
<dbReference type="InterPro" id="IPR037165">
    <property type="entry name" value="AldOxase/xan_DH_Mopterin-bd_sf"/>
</dbReference>
<dbReference type="GO" id="GO:0016491">
    <property type="term" value="F:oxidoreductase activity"/>
    <property type="evidence" value="ECO:0007669"/>
    <property type="project" value="InterPro"/>
</dbReference>
<protein>
    <submittedName>
        <fullName evidence="3">Acylaldehyde oxidase</fullName>
    </submittedName>
</protein>
<organism evidence="3 4">
    <name type="scientific">Pseudomonas frederiksbergensis</name>
    <dbReference type="NCBI Taxonomy" id="104087"/>
    <lineage>
        <taxon>Bacteria</taxon>
        <taxon>Pseudomonadati</taxon>
        <taxon>Pseudomonadota</taxon>
        <taxon>Gammaproteobacteria</taxon>
        <taxon>Pseudomonadales</taxon>
        <taxon>Pseudomonadaceae</taxon>
        <taxon>Pseudomonas</taxon>
    </lineage>
</organism>
<dbReference type="InterPro" id="IPR012368">
    <property type="entry name" value="OxRdtase_Mopterin-bd_su_IorB"/>
</dbReference>